<evidence type="ECO:0000256" key="2">
    <source>
        <dbReference type="ARBA" id="ARBA00001946"/>
    </source>
</evidence>
<comment type="cofactor">
    <cofactor evidence="2">
        <name>Mg(2+)</name>
        <dbReference type="ChEBI" id="CHEBI:18420"/>
    </cofactor>
</comment>
<evidence type="ECO:0000256" key="1">
    <source>
        <dbReference type="ARBA" id="ARBA00001936"/>
    </source>
</evidence>
<evidence type="ECO:0000259" key="10">
    <source>
        <dbReference type="Pfam" id="PF04457"/>
    </source>
</evidence>
<dbReference type="InterPro" id="IPR036691">
    <property type="entry name" value="Endo/exonu/phosph_ase_sf"/>
</dbReference>
<keyword evidence="8" id="KW-0234">DNA repair</keyword>
<keyword evidence="3" id="KW-0540">Nuclease</keyword>
<evidence type="ECO:0008006" key="13">
    <source>
        <dbReference type="Google" id="ProtNLM"/>
    </source>
</evidence>
<keyword evidence="5" id="KW-0227">DNA damage</keyword>
<reference evidence="12" key="1">
    <citation type="journal article" date="2019" name="Int. J. Syst. Evol. Microbiol.">
        <title>The Global Catalogue of Microorganisms (GCM) 10K type strain sequencing project: providing services to taxonomists for standard genome sequencing and annotation.</title>
        <authorList>
            <consortium name="The Broad Institute Genomics Platform"/>
            <consortium name="The Broad Institute Genome Sequencing Center for Infectious Disease"/>
            <person name="Wu L."/>
            <person name="Ma J."/>
        </authorList>
    </citation>
    <scope>NUCLEOTIDE SEQUENCE [LARGE SCALE GENOMIC DNA]</scope>
    <source>
        <strain evidence="12">JCM 15933</strain>
    </source>
</reference>
<sequence length="392" mass="42194">MDAAGDRPPAAAALNRVRFADDARVAAGGGRHGPGPAELTGMRPIQEVVSRIRYDPALDARRFVIGYEERGAGIRESPLPAFVAGSDVPWHRVRYVRAGDTVVWDRQARIDLVGADLAALRPSAPGTPVRAAPSAGEPVQVAVYNVLSDAHDRHRTYPHRRVPACVELLGGLGADVIALHEVTHELWSALLVADWVRSGYHVSDGPAADAAYGTVLLSRRPLRIESHRRQVVGIAPVGGARVAFAAAHLTSNRAPDAPRRRAHELRLLDERLSRPDIDAAVILADVNFGDDTPIPMPGIVDVWPALYPYDAGYTFDPAANPLAAIGDPNGRPGRLDRILLRGEHLVPVEIQRFGDRPFAVDDRPRYVSDHFGLTALLTAGPSATRPGVPPVC</sequence>
<dbReference type="EMBL" id="BAAAQD010000023">
    <property type="protein sequence ID" value="GAA1553663.1"/>
    <property type="molecule type" value="Genomic_DNA"/>
</dbReference>
<protein>
    <recommendedName>
        <fullName evidence="13">Endonuclease/exonuclease/phosphatase domain-containing protein</fullName>
    </recommendedName>
</protein>
<dbReference type="InterPro" id="IPR051547">
    <property type="entry name" value="TDP2-like"/>
</dbReference>
<accession>A0ABP4N1A4</accession>
<keyword evidence="4" id="KW-0479">Metal-binding</keyword>
<organism evidence="11 12">
    <name type="scientific">Dactylosporangium maewongense</name>
    <dbReference type="NCBI Taxonomy" id="634393"/>
    <lineage>
        <taxon>Bacteria</taxon>
        <taxon>Bacillati</taxon>
        <taxon>Actinomycetota</taxon>
        <taxon>Actinomycetes</taxon>
        <taxon>Micromonosporales</taxon>
        <taxon>Micromonosporaceae</taxon>
        <taxon>Dactylosporangium</taxon>
    </lineage>
</organism>
<dbReference type="InterPro" id="IPR040459">
    <property type="entry name" value="MJ1316"/>
</dbReference>
<keyword evidence="6" id="KW-0378">Hydrolase</keyword>
<dbReference type="PANTHER" id="PTHR15822:SF4">
    <property type="entry name" value="TYROSYL-DNA PHOSPHODIESTERASE 2"/>
    <property type="match status" value="1"/>
</dbReference>
<evidence type="ECO:0000256" key="6">
    <source>
        <dbReference type="ARBA" id="ARBA00022801"/>
    </source>
</evidence>
<dbReference type="CDD" id="cd09080">
    <property type="entry name" value="TDP2"/>
    <property type="match status" value="1"/>
</dbReference>
<dbReference type="Pfam" id="PF03372">
    <property type="entry name" value="Exo_endo_phos"/>
    <property type="match status" value="1"/>
</dbReference>
<feature type="domain" description="MJ1316 RNA cyclic group end recognition" evidence="10">
    <location>
        <begin position="42"/>
        <end position="106"/>
    </location>
</feature>
<evidence type="ECO:0000256" key="3">
    <source>
        <dbReference type="ARBA" id="ARBA00022722"/>
    </source>
</evidence>
<comment type="caution">
    <text evidence="11">The sequence shown here is derived from an EMBL/GenBank/DDBJ whole genome shotgun (WGS) entry which is preliminary data.</text>
</comment>
<dbReference type="PANTHER" id="PTHR15822">
    <property type="entry name" value="TRAF AND TNF RECEPTOR-ASSOCIATED PROTEIN"/>
    <property type="match status" value="1"/>
</dbReference>
<evidence type="ECO:0000256" key="5">
    <source>
        <dbReference type="ARBA" id="ARBA00022763"/>
    </source>
</evidence>
<evidence type="ECO:0000256" key="7">
    <source>
        <dbReference type="ARBA" id="ARBA00022842"/>
    </source>
</evidence>
<evidence type="ECO:0000259" key="9">
    <source>
        <dbReference type="Pfam" id="PF03372"/>
    </source>
</evidence>
<keyword evidence="7" id="KW-0460">Magnesium</keyword>
<dbReference type="InterPro" id="IPR005135">
    <property type="entry name" value="Endo/exonuclease/phosphatase"/>
</dbReference>
<dbReference type="SUPFAM" id="SSF56219">
    <property type="entry name" value="DNase I-like"/>
    <property type="match status" value="1"/>
</dbReference>
<keyword evidence="12" id="KW-1185">Reference proteome</keyword>
<feature type="domain" description="Endonuclease/exonuclease/phosphatase" evidence="9">
    <location>
        <begin position="144"/>
        <end position="370"/>
    </location>
</feature>
<evidence type="ECO:0000256" key="4">
    <source>
        <dbReference type="ARBA" id="ARBA00022723"/>
    </source>
</evidence>
<name>A0ABP4N1A4_9ACTN</name>
<evidence type="ECO:0000256" key="8">
    <source>
        <dbReference type="ARBA" id="ARBA00023204"/>
    </source>
</evidence>
<comment type="cofactor">
    <cofactor evidence="1">
        <name>Mn(2+)</name>
        <dbReference type="ChEBI" id="CHEBI:29035"/>
    </cofactor>
</comment>
<gene>
    <name evidence="11" type="ORF">GCM10009827_088010</name>
</gene>
<dbReference type="Gene3D" id="3.60.10.10">
    <property type="entry name" value="Endonuclease/exonuclease/phosphatase"/>
    <property type="match status" value="1"/>
</dbReference>
<dbReference type="Pfam" id="PF04457">
    <property type="entry name" value="MJ1316"/>
    <property type="match status" value="1"/>
</dbReference>
<evidence type="ECO:0000313" key="11">
    <source>
        <dbReference type="EMBL" id="GAA1553663.1"/>
    </source>
</evidence>
<evidence type="ECO:0000313" key="12">
    <source>
        <dbReference type="Proteomes" id="UP001501470"/>
    </source>
</evidence>
<dbReference type="Proteomes" id="UP001501470">
    <property type="component" value="Unassembled WGS sequence"/>
</dbReference>
<proteinExistence type="predicted"/>